<dbReference type="PRINTS" id="PR00301">
    <property type="entry name" value="HEATSHOCK70"/>
</dbReference>
<dbReference type="InterPro" id="IPR043129">
    <property type="entry name" value="ATPase_NBD"/>
</dbReference>
<accession>A0A7Z2GG83</accession>
<dbReference type="InterPro" id="IPR013126">
    <property type="entry name" value="Hsp_70_fam"/>
</dbReference>
<evidence type="ECO:0000256" key="4">
    <source>
        <dbReference type="ARBA" id="ARBA00023186"/>
    </source>
</evidence>
<sequence>MALLQISEPGMAPAPHQRRLAVGIDLGTTNSLVAAVRNGVPDVLPDENGDVLLPSVVRYLANGGRRIGRAAKAEAATDPRNTIVSVKRFMGRGKAEVEGAANAPYVFVDAPGMVQIQTIDGVKSPVEVSAEILATLRYRAEDTLGDDLVGAVITVPAYFDEAQRQATKDAARLAGLNVLRLLNEPTAAAIAYGLDNGAEGLYAVYDLGGGTFDLSILKLTKGVFEVLAAGGDSALGGDDFDHAVFDYVLEQANLARAALAPEDVRLLLDHARDAKEALSSAPQARIEVTLSNGAPIALTLDESRFEALTQALVQRTLTPTKKALRDAKVTAKEVKGVVLVGGATRMPVVRRAVEQFFGQAPLTNLDPDQVVALGAAIQADLLAGNRGGEDDWLLLDVIPLSLGVETMGGLVEKIIPRNSTIPVARAQDFTTFKDGQTAMAIHVVQGERELVADCRSLARFELRGIPPMAAGAARIRVTYQVDADGLLSVFAREQLSGVEASVVVKPSYGLADDDVARMLEDSFKTAEVDMRARALREAQVEAQRLIEATQAAFAADGELLDDTERAQLETLLAELAKVAQSEDTEAIEAATKTLSEGTDEFAARRMDKGIKRALAGKKLDEIG</sequence>
<dbReference type="GO" id="GO:0005524">
    <property type="term" value="F:ATP binding"/>
    <property type="evidence" value="ECO:0007669"/>
    <property type="project" value="UniProtKB-KW"/>
</dbReference>
<comment type="function">
    <text evidence="5">Chaperone involved in the maturation of iron-sulfur cluster-containing proteins. Has a low intrinsic ATPase activity which is markedly stimulated by HscB.</text>
</comment>
<dbReference type="GO" id="GO:0016226">
    <property type="term" value="P:iron-sulfur cluster assembly"/>
    <property type="evidence" value="ECO:0007669"/>
    <property type="project" value="InterPro"/>
</dbReference>
<dbReference type="RefSeq" id="WP_158949529.1">
    <property type="nucleotide sequence ID" value="NZ_CP046913.1"/>
</dbReference>
<name>A0A7Z2GG83_9BURK</name>
<dbReference type="Proteomes" id="UP000433577">
    <property type="component" value="Chromosome 1"/>
</dbReference>
<dbReference type="GO" id="GO:0140662">
    <property type="term" value="F:ATP-dependent protein folding chaperone"/>
    <property type="evidence" value="ECO:0007669"/>
    <property type="project" value="InterPro"/>
</dbReference>
<proteinExistence type="inferred from homology"/>
<dbReference type="GO" id="GO:0051082">
    <property type="term" value="F:unfolded protein binding"/>
    <property type="evidence" value="ECO:0007669"/>
    <property type="project" value="InterPro"/>
</dbReference>
<evidence type="ECO:0000256" key="1">
    <source>
        <dbReference type="ARBA" id="ARBA00007381"/>
    </source>
</evidence>
<dbReference type="KEGG" id="pacs:FAZ98_05560"/>
<keyword evidence="8" id="KW-1185">Reference proteome</keyword>
<dbReference type="PANTHER" id="PTHR19375">
    <property type="entry name" value="HEAT SHOCK PROTEIN 70KDA"/>
    <property type="match status" value="1"/>
</dbReference>
<evidence type="ECO:0000256" key="6">
    <source>
        <dbReference type="RuleBase" id="RU003322"/>
    </source>
</evidence>
<dbReference type="GO" id="GO:0016887">
    <property type="term" value="F:ATP hydrolysis activity"/>
    <property type="evidence" value="ECO:0007669"/>
    <property type="project" value="UniProtKB-UniRule"/>
</dbReference>
<dbReference type="Pfam" id="PF00012">
    <property type="entry name" value="HSP70"/>
    <property type="match status" value="1"/>
</dbReference>
<keyword evidence="4 5" id="KW-0143">Chaperone</keyword>
<dbReference type="HAMAP" id="MF_00679">
    <property type="entry name" value="HscA"/>
    <property type="match status" value="1"/>
</dbReference>
<dbReference type="InterPro" id="IPR018181">
    <property type="entry name" value="Heat_shock_70_CS"/>
</dbReference>
<reference evidence="7 8" key="1">
    <citation type="submission" date="2019-12" db="EMBL/GenBank/DDBJ databases">
        <title>Paraburkholderia acidiphila 7Q-K02 sp. nov and Paraburkholderia acidisoli DHF22 sp. nov., two strains isolated from forest soil.</title>
        <authorList>
            <person name="Gao Z."/>
            <person name="Qiu L."/>
        </authorList>
    </citation>
    <scope>NUCLEOTIDE SEQUENCE [LARGE SCALE GENOMIC DNA]</scope>
    <source>
        <strain evidence="7 8">DHF22</strain>
    </source>
</reference>
<evidence type="ECO:0000256" key="3">
    <source>
        <dbReference type="ARBA" id="ARBA00022840"/>
    </source>
</evidence>
<dbReference type="SUPFAM" id="SSF100934">
    <property type="entry name" value="Heat shock protein 70kD (HSP70), C-terminal subdomain"/>
    <property type="match status" value="1"/>
</dbReference>
<dbReference type="Gene3D" id="2.60.34.10">
    <property type="entry name" value="Substrate Binding Domain Of DNAk, Chain A, domain 1"/>
    <property type="match status" value="1"/>
</dbReference>
<dbReference type="InterPro" id="IPR029048">
    <property type="entry name" value="HSP70_C_sf"/>
</dbReference>
<evidence type="ECO:0000313" key="7">
    <source>
        <dbReference type="EMBL" id="QGZ61241.1"/>
    </source>
</evidence>
<protein>
    <recommendedName>
        <fullName evidence="5">Chaperone protein HscA homolog</fullName>
    </recommendedName>
</protein>
<gene>
    <name evidence="5 7" type="primary">hscA</name>
    <name evidence="7" type="ORF">FAZ98_05560</name>
</gene>
<evidence type="ECO:0000313" key="8">
    <source>
        <dbReference type="Proteomes" id="UP000433577"/>
    </source>
</evidence>
<dbReference type="InterPro" id="IPR010236">
    <property type="entry name" value="ISC_FeS_clus_asmbl_HscA"/>
</dbReference>
<dbReference type="Gene3D" id="3.30.420.40">
    <property type="match status" value="2"/>
</dbReference>
<keyword evidence="2 5" id="KW-0547">Nucleotide-binding</keyword>
<dbReference type="PROSITE" id="PS01036">
    <property type="entry name" value="HSP70_3"/>
    <property type="match status" value="1"/>
</dbReference>
<dbReference type="NCBIfam" id="TIGR01991">
    <property type="entry name" value="HscA"/>
    <property type="match status" value="1"/>
</dbReference>
<dbReference type="NCBIfam" id="NF003520">
    <property type="entry name" value="PRK05183.1"/>
    <property type="match status" value="1"/>
</dbReference>
<dbReference type="SUPFAM" id="SSF100920">
    <property type="entry name" value="Heat shock protein 70kD (HSP70), peptide-binding domain"/>
    <property type="match status" value="1"/>
</dbReference>
<dbReference type="InterPro" id="IPR029047">
    <property type="entry name" value="HSP70_peptide-bd_sf"/>
</dbReference>
<evidence type="ECO:0000256" key="5">
    <source>
        <dbReference type="HAMAP-Rule" id="MF_00679"/>
    </source>
</evidence>
<dbReference type="FunFam" id="2.60.34.10:FF:000005">
    <property type="entry name" value="Chaperone protein HscA homolog"/>
    <property type="match status" value="1"/>
</dbReference>
<comment type="similarity">
    <text evidence="1 5 6">Belongs to the heat shock protein 70 family.</text>
</comment>
<organism evidence="7 8">
    <name type="scientific">Paraburkholderia acidisoli</name>
    <dbReference type="NCBI Taxonomy" id="2571748"/>
    <lineage>
        <taxon>Bacteria</taxon>
        <taxon>Pseudomonadati</taxon>
        <taxon>Pseudomonadota</taxon>
        <taxon>Betaproteobacteria</taxon>
        <taxon>Burkholderiales</taxon>
        <taxon>Burkholderiaceae</taxon>
        <taxon>Paraburkholderia</taxon>
    </lineage>
</organism>
<dbReference type="Gene3D" id="3.90.640.10">
    <property type="entry name" value="Actin, Chain A, domain 4"/>
    <property type="match status" value="1"/>
</dbReference>
<keyword evidence="3 5" id="KW-0067">ATP-binding</keyword>
<dbReference type="AlphaFoldDB" id="A0A7Z2GG83"/>
<dbReference type="FunFam" id="3.30.420.40:FF:000046">
    <property type="entry name" value="Chaperone protein HscA"/>
    <property type="match status" value="1"/>
</dbReference>
<dbReference type="EMBL" id="CP046913">
    <property type="protein sequence ID" value="QGZ61241.1"/>
    <property type="molecule type" value="Genomic_DNA"/>
</dbReference>
<dbReference type="Gene3D" id="1.20.1270.10">
    <property type="match status" value="1"/>
</dbReference>
<dbReference type="PROSITE" id="PS00297">
    <property type="entry name" value="HSP70_1"/>
    <property type="match status" value="1"/>
</dbReference>
<dbReference type="SUPFAM" id="SSF53067">
    <property type="entry name" value="Actin-like ATPase domain"/>
    <property type="match status" value="2"/>
</dbReference>
<evidence type="ECO:0000256" key="2">
    <source>
        <dbReference type="ARBA" id="ARBA00022741"/>
    </source>
</evidence>
<dbReference type="OrthoDB" id="9766019at2"/>
<dbReference type="PROSITE" id="PS00329">
    <property type="entry name" value="HSP70_2"/>
    <property type="match status" value="1"/>
</dbReference>